<dbReference type="KEGG" id="xyk:GT347_06900"/>
<evidence type="ECO:0000313" key="2">
    <source>
        <dbReference type="EMBL" id="QHI97741.1"/>
    </source>
</evidence>
<dbReference type="RefSeq" id="WP_160551259.1">
    <property type="nucleotide sequence ID" value="NZ_CP047650.1"/>
</dbReference>
<keyword evidence="3" id="KW-1185">Reference proteome</keyword>
<proteinExistence type="predicted"/>
<reference evidence="2 3" key="1">
    <citation type="submission" date="2020-01" db="EMBL/GenBank/DDBJ databases">
        <title>Genome sequencing of strain KACC 21265.</title>
        <authorList>
            <person name="Heo J."/>
            <person name="Kim S.-J."/>
            <person name="Kim J.-S."/>
            <person name="Hong S.-B."/>
            <person name="Kwon S.-W."/>
        </authorList>
    </citation>
    <scope>NUCLEOTIDE SEQUENCE [LARGE SCALE GENOMIC DNA]</scope>
    <source>
        <strain evidence="2 3">KACC 21265</strain>
    </source>
</reference>
<dbReference type="EMBL" id="CP047650">
    <property type="protein sequence ID" value="QHI97741.1"/>
    <property type="molecule type" value="Genomic_DNA"/>
</dbReference>
<sequence length="93" mass="10703">MKTENPESQPEHTDTVQTRALLREVSTLATNAIVLSRPRTATADNQEEDDREDRILLMRHALERVGWVADVALRQLGEQGMFERAEDWMLADR</sequence>
<name>A0A857J3W9_9BURK</name>
<evidence type="ECO:0000313" key="3">
    <source>
        <dbReference type="Proteomes" id="UP000464787"/>
    </source>
</evidence>
<dbReference type="AlphaFoldDB" id="A0A857J3W9"/>
<protein>
    <submittedName>
        <fullName evidence="2">Uncharacterized protein</fullName>
    </submittedName>
</protein>
<dbReference type="Proteomes" id="UP000464787">
    <property type="component" value="Chromosome"/>
</dbReference>
<feature type="region of interest" description="Disordered" evidence="1">
    <location>
        <begin position="1"/>
        <end position="20"/>
    </location>
</feature>
<evidence type="ECO:0000256" key="1">
    <source>
        <dbReference type="SAM" id="MobiDB-lite"/>
    </source>
</evidence>
<accession>A0A857J3W9</accession>
<feature type="compositionally biased region" description="Basic and acidic residues" evidence="1">
    <location>
        <begin position="1"/>
        <end position="14"/>
    </location>
</feature>
<organism evidence="2 3">
    <name type="scientific">Xylophilus rhododendri</name>
    <dbReference type="NCBI Taxonomy" id="2697032"/>
    <lineage>
        <taxon>Bacteria</taxon>
        <taxon>Pseudomonadati</taxon>
        <taxon>Pseudomonadota</taxon>
        <taxon>Betaproteobacteria</taxon>
        <taxon>Burkholderiales</taxon>
        <taxon>Xylophilus</taxon>
    </lineage>
</organism>
<gene>
    <name evidence="2" type="ORF">GT347_06900</name>
</gene>